<protein>
    <submittedName>
        <fullName evidence="1">TIGR02221 family CRISPR-associated protein</fullName>
    </submittedName>
</protein>
<sequence length="409" mass="46892">MKLLTFLGTGNYAQTTYTWEDQELTTKYVAAAINEFFDIDTVQAFLTTEARDTHWMMFSKAVENAEEVFIPSGRSEEELWQIFEAVVNAVEPGETIVLDVTHSFRSIPLFVFLAGTYLQKSRNVKIGGVYYGAYERDRPRSPIFDLTPTLKFIDWLTATDKFLDTGSAKDLGQLLTNIQRDFYKQGRQKREPVSPRQLSNFGKRIQAISESIELVRPLKLMEETALLDKISYEDLQEDVGAFAQPFSLLLDKIQADYHQFALPNPREASSQETLRKQVDLLGWYIDKSLSAQAILMGRELTVSVLCVALKFNYLGKDERQDVERGLNSLVVWREDTQKPRPLALEGLVTMIPDLDLDWLSKFWSRLREVRNDLAHTEMRSDSLSAAKMSDFVKKDLLKDIKTLMTVLPQ</sequence>
<dbReference type="SUPFAM" id="SSF160980">
    <property type="entry name" value="SSO1389-like"/>
    <property type="match status" value="1"/>
</dbReference>
<dbReference type="RefSeq" id="WP_252662536.1">
    <property type="nucleotide sequence ID" value="NZ_CP098611.1"/>
</dbReference>
<dbReference type="NCBIfam" id="TIGR02221">
    <property type="entry name" value="cas_TM1812"/>
    <property type="match status" value="1"/>
</dbReference>
<reference evidence="1" key="1">
    <citation type="submission" date="2022-06" db="EMBL/GenBank/DDBJ databases">
        <title>Genome sequence of Phormidium yuhuli AB48 isolated from an industrial photobioreactor environment.</title>
        <authorList>
            <person name="Qiu Y."/>
            <person name="Noonan A.J.C."/>
            <person name="Dofher K."/>
            <person name="Koch M."/>
            <person name="Kieft B."/>
            <person name="Lin X."/>
            <person name="Ziels R.M."/>
            <person name="Hallam S.J."/>
        </authorList>
    </citation>
    <scope>NUCLEOTIDE SEQUENCE</scope>
    <source>
        <strain evidence="1">AB48</strain>
    </source>
</reference>
<dbReference type="CDD" id="cd09732">
    <property type="entry name" value="Csx1_III-U"/>
    <property type="match status" value="1"/>
</dbReference>
<gene>
    <name evidence="1" type="primary">csx2</name>
    <name evidence="1" type="ORF">NEA10_16970</name>
</gene>
<name>A0ABY5AMS2_9CYAN</name>
<dbReference type="NCBIfam" id="TIGR02549">
    <property type="entry name" value="CRISPR_DxTHG"/>
    <property type="match status" value="1"/>
</dbReference>
<accession>A0ABY5AMS2</accession>
<evidence type="ECO:0000313" key="2">
    <source>
        <dbReference type="Proteomes" id="UP001056708"/>
    </source>
</evidence>
<organism evidence="1 2">
    <name type="scientific">Phormidium yuhuli AB48</name>
    <dbReference type="NCBI Taxonomy" id="2940671"/>
    <lineage>
        <taxon>Bacteria</taxon>
        <taxon>Bacillati</taxon>
        <taxon>Cyanobacteriota</taxon>
        <taxon>Cyanophyceae</taxon>
        <taxon>Oscillatoriophycideae</taxon>
        <taxon>Oscillatoriales</taxon>
        <taxon>Oscillatoriaceae</taxon>
        <taxon>Phormidium</taxon>
        <taxon>Phormidium yuhuli</taxon>
    </lineage>
</organism>
<keyword evidence="2" id="KW-1185">Reference proteome</keyword>
<dbReference type="EMBL" id="CP098611">
    <property type="protein sequence ID" value="USR90508.1"/>
    <property type="molecule type" value="Genomic_DNA"/>
</dbReference>
<evidence type="ECO:0000313" key="1">
    <source>
        <dbReference type="EMBL" id="USR90508.1"/>
    </source>
</evidence>
<dbReference type="Proteomes" id="UP001056708">
    <property type="component" value="Chromosome"/>
</dbReference>
<proteinExistence type="predicted"/>
<dbReference type="InterPro" id="IPR013383">
    <property type="entry name" value="CRISPR-assoc_prot_DxTHG_CS"/>
</dbReference>
<dbReference type="InterPro" id="IPR011742">
    <property type="entry name" value="CRISPR-assoc_prot_TM1812"/>
</dbReference>